<accession>A0A103RJ40</accession>
<dbReference type="GO" id="GO:0032259">
    <property type="term" value="P:methylation"/>
    <property type="evidence" value="ECO:0007669"/>
    <property type="project" value="UniProtKB-KW"/>
</dbReference>
<name>A0A103RJ40_9BURK</name>
<evidence type="ECO:0000259" key="4">
    <source>
        <dbReference type="Pfam" id="PF13649"/>
    </source>
</evidence>
<dbReference type="Gene3D" id="3.40.50.150">
    <property type="entry name" value="Vaccinia Virus protein VP39"/>
    <property type="match status" value="1"/>
</dbReference>
<organism evidence="5 6">
    <name type="scientific">Burkholderia ubonensis</name>
    <dbReference type="NCBI Taxonomy" id="101571"/>
    <lineage>
        <taxon>Bacteria</taxon>
        <taxon>Pseudomonadati</taxon>
        <taxon>Pseudomonadota</taxon>
        <taxon>Betaproteobacteria</taxon>
        <taxon>Burkholderiales</taxon>
        <taxon>Burkholderiaceae</taxon>
        <taxon>Burkholderia</taxon>
        <taxon>Burkholderia cepacia complex</taxon>
    </lineage>
</organism>
<dbReference type="CDD" id="cd02440">
    <property type="entry name" value="AdoMet_MTases"/>
    <property type="match status" value="1"/>
</dbReference>
<gene>
    <name evidence="5" type="ORF">WJ33_23380</name>
</gene>
<comment type="caution">
    <text evidence="5">The sequence shown here is derived from an EMBL/GenBank/DDBJ whole genome shotgun (WGS) entry which is preliminary data.</text>
</comment>
<sequence>MEASTLMSHTLTKRPPTSENYPDLLFNSFRSSYDEQQDIWSDEPAMRLVVPVLGEHLHPDSHVLDVGAGRGRDSLTLFAAGHRVTAIDLVVTPEWQSIERDTKGRVRFIEGDLSSMALPDRYDAVLDNGCLHHQHPDTYPAYLRRLRDHTIEDAWLAVSLFTPAPAVPAPKGRLWTKHDGRLTRDFTTAEACELLESAGWRVERTLPIARASDAHHYLLVIGRKGN</sequence>
<evidence type="ECO:0000256" key="3">
    <source>
        <dbReference type="ARBA" id="ARBA00022691"/>
    </source>
</evidence>
<keyword evidence="3" id="KW-0949">S-adenosyl-L-methionine</keyword>
<dbReference type="SUPFAM" id="SSF53335">
    <property type="entry name" value="S-adenosyl-L-methionine-dependent methyltransferases"/>
    <property type="match status" value="1"/>
</dbReference>
<dbReference type="InterPro" id="IPR029063">
    <property type="entry name" value="SAM-dependent_MTases_sf"/>
</dbReference>
<dbReference type="AlphaFoldDB" id="A0A103RJ40"/>
<dbReference type="Proteomes" id="UP000064029">
    <property type="component" value="Unassembled WGS sequence"/>
</dbReference>
<keyword evidence="2" id="KW-0808">Transferase</keyword>
<dbReference type="EMBL" id="LOXM01000108">
    <property type="protein sequence ID" value="KVG68755.1"/>
    <property type="molecule type" value="Genomic_DNA"/>
</dbReference>
<dbReference type="InterPro" id="IPR041698">
    <property type="entry name" value="Methyltransf_25"/>
</dbReference>
<feature type="domain" description="Methyltransferase" evidence="4">
    <location>
        <begin position="63"/>
        <end position="149"/>
    </location>
</feature>
<proteinExistence type="predicted"/>
<evidence type="ECO:0000256" key="1">
    <source>
        <dbReference type="ARBA" id="ARBA00022603"/>
    </source>
</evidence>
<reference evidence="5 6" key="1">
    <citation type="submission" date="2015-11" db="EMBL/GenBank/DDBJ databases">
        <title>Expanding the genomic diversity of Burkholderia species for the development of highly accurate diagnostics.</title>
        <authorList>
            <person name="Sahl J."/>
            <person name="Keim P."/>
            <person name="Wagner D."/>
        </authorList>
    </citation>
    <scope>NUCLEOTIDE SEQUENCE [LARGE SCALE GENOMIC DNA]</scope>
    <source>
        <strain evidence="5 6">MSMB2036</strain>
    </source>
</reference>
<keyword evidence="1" id="KW-0489">Methyltransferase</keyword>
<dbReference type="GO" id="GO:0008168">
    <property type="term" value="F:methyltransferase activity"/>
    <property type="evidence" value="ECO:0007669"/>
    <property type="project" value="UniProtKB-KW"/>
</dbReference>
<dbReference type="PANTHER" id="PTHR43464">
    <property type="entry name" value="METHYLTRANSFERASE"/>
    <property type="match status" value="1"/>
</dbReference>
<dbReference type="Pfam" id="PF13649">
    <property type="entry name" value="Methyltransf_25"/>
    <property type="match status" value="1"/>
</dbReference>
<evidence type="ECO:0000313" key="5">
    <source>
        <dbReference type="EMBL" id="KVG68755.1"/>
    </source>
</evidence>
<evidence type="ECO:0000313" key="6">
    <source>
        <dbReference type="Proteomes" id="UP000064029"/>
    </source>
</evidence>
<protein>
    <recommendedName>
        <fullName evidence="4">Methyltransferase domain-containing protein</fullName>
    </recommendedName>
</protein>
<evidence type="ECO:0000256" key="2">
    <source>
        <dbReference type="ARBA" id="ARBA00022679"/>
    </source>
</evidence>
<dbReference type="PANTHER" id="PTHR43464:SF19">
    <property type="entry name" value="UBIQUINONE BIOSYNTHESIS O-METHYLTRANSFERASE, MITOCHONDRIAL"/>
    <property type="match status" value="1"/>
</dbReference>